<reference evidence="1" key="1">
    <citation type="submission" date="2019-08" db="EMBL/GenBank/DDBJ databases">
        <authorList>
            <person name="Kucharzyk K."/>
            <person name="Murdoch R.W."/>
            <person name="Higgins S."/>
            <person name="Loffler F."/>
        </authorList>
    </citation>
    <scope>NUCLEOTIDE SEQUENCE</scope>
</reference>
<dbReference type="AlphaFoldDB" id="A0A645CTF6"/>
<proteinExistence type="predicted"/>
<comment type="caution">
    <text evidence="1">The sequence shown here is derived from an EMBL/GenBank/DDBJ whole genome shotgun (WGS) entry which is preliminary data.</text>
</comment>
<dbReference type="EMBL" id="VSSQ01030017">
    <property type="protein sequence ID" value="MPM80386.1"/>
    <property type="molecule type" value="Genomic_DNA"/>
</dbReference>
<protein>
    <submittedName>
        <fullName evidence="1">Uncharacterized protein</fullName>
    </submittedName>
</protein>
<gene>
    <name evidence="1" type="ORF">SDC9_127433</name>
</gene>
<sequence length="89" mass="10130">MFRRVTERAQREKSILRARIVPLVETRKRRSVARHVCAVFRHRSGVVKRPQVCKNTLCLGIVTRFQLGNALVIAALFSIMNAKKDKTGA</sequence>
<organism evidence="1">
    <name type="scientific">bioreactor metagenome</name>
    <dbReference type="NCBI Taxonomy" id="1076179"/>
    <lineage>
        <taxon>unclassified sequences</taxon>
        <taxon>metagenomes</taxon>
        <taxon>ecological metagenomes</taxon>
    </lineage>
</organism>
<accession>A0A645CTF6</accession>
<evidence type="ECO:0000313" key="1">
    <source>
        <dbReference type="EMBL" id="MPM80386.1"/>
    </source>
</evidence>
<name>A0A645CTF6_9ZZZZ</name>